<proteinExistence type="predicted"/>
<dbReference type="Proteomes" id="UP000829276">
    <property type="component" value="Segment"/>
</dbReference>
<accession>A0AC61TTA8</accession>
<organism evidence="1 2">
    <name type="scientific">Bacillus phage vB_BsuS_PJN02</name>
    <dbReference type="NCBI Taxonomy" id="2920374"/>
    <lineage>
        <taxon>Viruses</taxon>
        <taxon>Duplodnaviria</taxon>
        <taxon>Heunggongvirae</taxon>
        <taxon>Uroviricota</taxon>
        <taxon>Caudoviricetes</taxon>
        <taxon>Heleneionescovirinae</taxon>
        <taxon>Zhangjivirus</taxon>
        <taxon>Zhangjivirus PJN02</taxon>
    </lineage>
</organism>
<protein>
    <submittedName>
        <fullName evidence="1">DNA binding protein</fullName>
    </submittedName>
</protein>
<reference evidence="1" key="1">
    <citation type="submission" date="2022-02" db="EMBL/GenBank/DDBJ databases">
        <authorList>
            <person name="Nazir A."/>
            <person name="Chen Y."/>
            <person name="Liu Y."/>
        </authorList>
    </citation>
    <scope>NUCLEOTIDE SEQUENCE</scope>
</reference>
<name>A0AC61TTA8_9CAUD</name>
<sequence>MCNERETIRKDITEIMDVSHNMITKINIATEIKKCIYENHLSVRKLGEQIGLKHPQIIRVTNANNYNIDTLLKILDGLNLEVIIKKRDKVGD</sequence>
<evidence type="ECO:0000313" key="2">
    <source>
        <dbReference type="Proteomes" id="UP000829276"/>
    </source>
</evidence>
<keyword evidence="2" id="KW-1185">Reference proteome</keyword>
<dbReference type="EMBL" id="OM634653">
    <property type="protein sequence ID" value="UNH58406.1"/>
    <property type="molecule type" value="Genomic_DNA"/>
</dbReference>
<evidence type="ECO:0000313" key="1">
    <source>
        <dbReference type="EMBL" id="UNH58406.1"/>
    </source>
</evidence>